<name>A0A497JKA4_9ARCH</name>
<dbReference type="AlphaFoldDB" id="A0A497JKA4"/>
<keyword evidence="2" id="KW-0540">Nuclease</keyword>
<comment type="caution">
    <text evidence="3">The sequence shown here is derived from an EMBL/GenBank/DDBJ whole genome shotgun (WGS) entry which is preliminary data.</text>
</comment>
<dbReference type="GO" id="GO:0030677">
    <property type="term" value="C:ribonuclease P complex"/>
    <property type="evidence" value="ECO:0007669"/>
    <property type="project" value="UniProtKB-UniRule"/>
</dbReference>
<proteinExistence type="inferred from homology"/>
<evidence type="ECO:0000313" key="3">
    <source>
        <dbReference type="EMBL" id="RLG70480.1"/>
    </source>
</evidence>
<evidence type="ECO:0000256" key="1">
    <source>
        <dbReference type="ARBA" id="ARBA00022694"/>
    </source>
</evidence>
<dbReference type="InterPro" id="IPR002759">
    <property type="entry name" value="Pop5/Rpp14/Rnp2-like"/>
</dbReference>
<keyword evidence="2" id="KW-0378">Hydrolase</keyword>
<dbReference type="GO" id="GO:0005737">
    <property type="term" value="C:cytoplasm"/>
    <property type="evidence" value="ECO:0007669"/>
    <property type="project" value="UniProtKB-SubCell"/>
</dbReference>
<organism evidence="3 4">
    <name type="scientific">Candidatus Iainarchaeum sp</name>
    <dbReference type="NCBI Taxonomy" id="3101447"/>
    <lineage>
        <taxon>Archaea</taxon>
        <taxon>Candidatus Iainarchaeota</taxon>
        <taxon>Candidatus Iainarchaeia</taxon>
        <taxon>Candidatus Iainarchaeales</taxon>
        <taxon>Candidatus Iainarchaeaceae</taxon>
        <taxon>Candidatus Iainarchaeum</taxon>
    </lineage>
</organism>
<comment type="subunit">
    <text evidence="2">Consists of a catalytic RNA component and at least 4-5 protein subunits.</text>
</comment>
<dbReference type="Pfam" id="PF01900">
    <property type="entry name" value="RNase_P_Rpp14"/>
    <property type="match status" value="1"/>
</dbReference>
<evidence type="ECO:0000256" key="2">
    <source>
        <dbReference type="HAMAP-Rule" id="MF_00755"/>
    </source>
</evidence>
<keyword evidence="2" id="KW-0255">Endonuclease</keyword>
<evidence type="ECO:0000313" key="4">
    <source>
        <dbReference type="Proteomes" id="UP000277633"/>
    </source>
</evidence>
<gene>
    <name evidence="2" type="primary">rnp2</name>
    <name evidence="3" type="ORF">DRO07_00015</name>
</gene>
<keyword evidence="1 2" id="KW-0819">tRNA processing</keyword>
<protein>
    <recommendedName>
        <fullName evidence="2">Ribonuclease P protein component 2</fullName>
        <shortName evidence="2">RNase P component 2</shortName>
        <ecNumber evidence="2">3.1.26.5</ecNumber>
    </recommendedName>
    <alternativeName>
        <fullName evidence="2">Pop5</fullName>
    </alternativeName>
</protein>
<dbReference type="SUPFAM" id="SSF160350">
    <property type="entry name" value="Rnp2-like"/>
    <property type="match status" value="1"/>
</dbReference>
<dbReference type="InterPro" id="IPR038085">
    <property type="entry name" value="Rnp2-like_sf"/>
</dbReference>
<comment type="subcellular location">
    <subcellularLocation>
        <location evidence="2">Cytoplasm</location>
    </subcellularLocation>
</comment>
<dbReference type="HAMAP" id="MF_00755">
    <property type="entry name" value="RNase_P_2"/>
    <property type="match status" value="1"/>
</dbReference>
<dbReference type="EMBL" id="QMWO01000001">
    <property type="protein sequence ID" value="RLG70480.1"/>
    <property type="molecule type" value="Genomic_DNA"/>
</dbReference>
<keyword evidence="2" id="KW-0963">Cytoplasm</keyword>
<comment type="catalytic activity">
    <reaction evidence="2">
        <text>Endonucleolytic cleavage of RNA, removing 5'-extranucleotides from tRNA precursor.</text>
        <dbReference type="EC" id="3.1.26.5"/>
    </reaction>
</comment>
<dbReference type="Proteomes" id="UP000277633">
    <property type="component" value="Unassembled WGS sequence"/>
</dbReference>
<accession>A0A497JKA4</accession>
<dbReference type="EC" id="3.1.26.5" evidence="2"/>
<sequence length="116" mass="13242">MRLKKVLNPIPPTLREKKRYILFKLMCDEPLEESDVNFAVNNAFLSLFGSFGSAKINPKLIEWHSQENTGILKCERSSKEQAIAALQFLKEIKRKRVVPNIILVSGTLKSLRESAK</sequence>
<comment type="function">
    <text evidence="2">Part of ribonuclease P, a protein complex that generates mature tRNA molecules by cleaving their 5'-ends.</text>
</comment>
<dbReference type="GO" id="GO:0001682">
    <property type="term" value="P:tRNA 5'-leader removal"/>
    <property type="evidence" value="ECO:0007669"/>
    <property type="project" value="UniProtKB-UniRule"/>
</dbReference>
<dbReference type="PANTHER" id="PTHR15441">
    <property type="entry name" value="RIBONUCLEASE P PROTEIN SUBUNIT P14"/>
    <property type="match status" value="1"/>
</dbReference>
<dbReference type="PANTHER" id="PTHR15441:SF2">
    <property type="entry name" value="RIBONUCLEASE P_MRP PROTEIN SUBUNIT POP5"/>
    <property type="match status" value="1"/>
</dbReference>
<dbReference type="GO" id="GO:0004526">
    <property type="term" value="F:ribonuclease P activity"/>
    <property type="evidence" value="ECO:0007669"/>
    <property type="project" value="UniProtKB-UniRule"/>
</dbReference>
<reference evidence="3 4" key="1">
    <citation type="submission" date="2018-06" db="EMBL/GenBank/DDBJ databases">
        <title>Extensive metabolic versatility and redundancy in microbially diverse, dynamic hydrothermal sediments.</title>
        <authorList>
            <person name="Dombrowski N."/>
            <person name="Teske A."/>
            <person name="Baker B.J."/>
        </authorList>
    </citation>
    <scope>NUCLEOTIDE SEQUENCE [LARGE SCALE GENOMIC DNA]</scope>
    <source>
        <strain evidence="3">B9_G13</strain>
    </source>
</reference>
<comment type="similarity">
    <text evidence="2">Belongs to the eukaryotic/archaeal RNase P protein component 2 family.</text>
</comment>
<dbReference type="Gene3D" id="3.30.70.3250">
    <property type="entry name" value="Ribonuclease P, Pop5 subunit"/>
    <property type="match status" value="1"/>
</dbReference>